<dbReference type="GO" id="GO:0046872">
    <property type="term" value="F:metal ion binding"/>
    <property type="evidence" value="ECO:0007669"/>
    <property type="project" value="UniProtKB-KW"/>
</dbReference>
<dbReference type="AlphaFoldDB" id="A0A369IDR4"/>
<sequence length="296" mass="33030">MSIRKGIILAGGSGSRLRPLTDFFCKQLLPVYDKPMIYYPLSTLMLLGIKDILIISTPKDTPILEAAIGSGAHLGINITYAVQEQPRGLADAFIIAEDFIGNDAVCLMLGDNILHMASIGCEFADCRNLIKGAYIIGIPSTEPHRFGVIEYDEHKRVISLEEKPLNPKSDMVSIGLYFYDRTVVQKAKNLKPSDRGELEITEINNMYLKEGNLRCKFLSRGSTWMDAGVFDSIVDAGVYMSIVEEHLGLKIGCIEEVAYMMDNITLDELCILSEKYCNSTYGDYLKTLCTKPFLRK</sequence>
<comment type="similarity">
    <text evidence="2 9">Belongs to the glucose-1-phosphate thymidylyltransferase family.</text>
</comment>
<evidence type="ECO:0000259" key="10">
    <source>
        <dbReference type="Pfam" id="PF00483"/>
    </source>
</evidence>
<dbReference type="InterPro" id="IPR005907">
    <property type="entry name" value="G1P_thy_trans_s"/>
</dbReference>
<evidence type="ECO:0000256" key="7">
    <source>
        <dbReference type="ARBA" id="ARBA00022842"/>
    </source>
</evidence>
<evidence type="ECO:0000256" key="3">
    <source>
        <dbReference type="ARBA" id="ARBA00012461"/>
    </source>
</evidence>
<keyword evidence="7 9" id="KW-0460">Magnesium</keyword>
<protein>
    <recommendedName>
        <fullName evidence="3 9">Glucose-1-phosphate thymidylyltransferase</fullName>
        <ecNumber evidence="3 9">2.7.7.24</ecNumber>
    </recommendedName>
</protein>
<evidence type="ECO:0000256" key="5">
    <source>
        <dbReference type="ARBA" id="ARBA00022695"/>
    </source>
</evidence>
<dbReference type="Gene3D" id="3.90.550.10">
    <property type="entry name" value="Spore Coat Polysaccharide Biosynthesis Protein SpsA, Chain A"/>
    <property type="match status" value="1"/>
</dbReference>
<dbReference type="Proteomes" id="UP000253141">
    <property type="component" value="Unassembled WGS sequence"/>
</dbReference>
<dbReference type="GO" id="GO:0008879">
    <property type="term" value="F:glucose-1-phosphate thymidylyltransferase activity"/>
    <property type="evidence" value="ECO:0007669"/>
    <property type="project" value="UniProtKB-EC"/>
</dbReference>
<dbReference type="RefSeq" id="WP_114459353.1">
    <property type="nucleotide sequence ID" value="NZ_QPIW01000001.1"/>
</dbReference>
<dbReference type="EMBL" id="QPIW01000001">
    <property type="protein sequence ID" value="RDB07818.1"/>
    <property type="molecule type" value="Genomic_DNA"/>
</dbReference>
<evidence type="ECO:0000256" key="1">
    <source>
        <dbReference type="ARBA" id="ARBA00001946"/>
    </source>
</evidence>
<feature type="domain" description="Nucleotidyl transferase" evidence="10">
    <location>
        <begin position="5"/>
        <end position="236"/>
    </location>
</feature>
<comment type="function">
    <text evidence="9">Catalyzes the formation of dTDP-glucose, from dTTP and glucose 1-phosphate, as well as its pyrophosphorolysis.</text>
</comment>
<dbReference type="OrthoDB" id="9803871at2"/>
<dbReference type="EC" id="2.7.7.24" evidence="3 9"/>
<evidence type="ECO:0000256" key="6">
    <source>
        <dbReference type="ARBA" id="ARBA00022723"/>
    </source>
</evidence>
<dbReference type="InterPro" id="IPR029044">
    <property type="entry name" value="Nucleotide-diphossugar_trans"/>
</dbReference>
<evidence type="ECO:0000256" key="9">
    <source>
        <dbReference type="RuleBase" id="RU003706"/>
    </source>
</evidence>
<evidence type="ECO:0000256" key="4">
    <source>
        <dbReference type="ARBA" id="ARBA00022679"/>
    </source>
</evidence>
<dbReference type="PANTHER" id="PTHR43532">
    <property type="entry name" value="GLUCOSE-1-PHOSPHATE THYMIDYLYLTRANSFERASE"/>
    <property type="match status" value="1"/>
</dbReference>
<dbReference type="InterPro" id="IPR005835">
    <property type="entry name" value="NTP_transferase_dom"/>
</dbReference>
<organism evidence="11 12">
    <name type="scientific">Runella aurantiaca</name>
    <dbReference type="NCBI Taxonomy" id="2282308"/>
    <lineage>
        <taxon>Bacteria</taxon>
        <taxon>Pseudomonadati</taxon>
        <taxon>Bacteroidota</taxon>
        <taxon>Cytophagia</taxon>
        <taxon>Cytophagales</taxon>
        <taxon>Spirosomataceae</taxon>
        <taxon>Runella</taxon>
    </lineage>
</organism>
<comment type="cofactor">
    <cofactor evidence="1">
        <name>Mg(2+)</name>
        <dbReference type="ChEBI" id="CHEBI:18420"/>
    </cofactor>
</comment>
<dbReference type="Pfam" id="PF00483">
    <property type="entry name" value="NTP_transferase"/>
    <property type="match status" value="1"/>
</dbReference>
<dbReference type="NCBIfam" id="TIGR01207">
    <property type="entry name" value="rmlA"/>
    <property type="match status" value="1"/>
</dbReference>
<dbReference type="SUPFAM" id="SSF53448">
    <property type="entry name" value="Nucleotide-diphospho-sugar transferases"/>
    <property type="match status" value="1"/>
</dbReference>
<comment type="caution">
    <text evidence="11">The sequence shown here is derived from an EMBL/GenBank/DDBJ whole genome shotgun (WGS) entry which is preliminary data.</text>
</comment>
<reference evidence="11 12" key="1">
    <citation type="submission" date="2018-07" db="EMBL/GenBank/DDBJ databases">
        <title>Genome analysis of Runella aurantiaca.</title>
        <authorList>
            <person name="Yang X."/>
        </authorList>
    </citation>
    <scope>NUCLEOTIDE SEQUENCE [LARGE SCALE GENOMIC DNA]</scope>
    <source>
        <strain evidence="11 12">YX9</strain>
    </source>
</reference>
<keyword evidence="5 9" id="KW-0548">Nucleotidyltransferase</keyword>
<keyword evidence="12" id="KW-1185">Reference proteome</keyword>
<proteinExistence type="inferred from homology"/>
<name>A0A369IDR4_9BACT</name>
<keyword evidence="4 9" id="KW-0808">Transferase</keyword>
<evidence type="ECO:0000256" key="2">
    <source>
        <dbReference type="ARBA" id="ARBA00010480"/>
    </source>
</evidence>
<accession>A0A369IDR4</accession>
<dbReference type="PANTHER" id="PTHR43532:SF1">
    <property type="entry name" value="GLUCOSE-1-PHOSPHATE THYMIDYLYLTRANSFERASE 1"/>
    <property type="match status" value="1"/>
</dbReference>
<gene>
    <name evidence="11" type="primary">rfbA</name>
    <name evidence="11" type="ORF">DVG78_01830</name>
</gene>
<keyword evidence="6 9" id="KW-0479">Metal-binding</keyword>
<comment type="catalytic activity">
    <reaction evidence="8 9">
        <text>dTTP + alpha-D-glucose 1-phosphate + H(+) = dTDP-alpha-D-glucose + diphosphate</text>
        <dbReference type="Rhea" id="RHEA:15225"/>
        <dbReference type="ChEBI" id="CHEBI:15378"/>
        <dbReference type="ChEBI" id="CHEBI:33019"/>
        <dbReference type="ChEBI" id="CHEBI:37568"/>
        <dbReference type="ChEBI" id="CHEBI:57477"/>
        <dbReference type="ChEBI" id="CHEBI:58601"/>
        <dbReference type="EC" id="2.7.7.24"/>
    </reaction>
</comment>
<evidence type="ECO:0000313" key="12">
    <source>
        <dbReference type="Proteomes" id="UP000253141"/>
    </source>
</evidence>
<evidence type="ECO:0000256" key="8">
    <source>
        <dbReference type="ARBA" id="ARBA00049336"/>
    </source>
</evidence>
<evidence type="ECO:0000313" key="11">
    <source>
        <dbReference type="EMBL" id="RDB07818.1"/>
    </source>
</evidence>